<proteinExistence type="predicted"/>
<keyword evidence="1" id="KW-0732">Signal</keyword>
<organism evidence="2 3">
    <name type="scientific">Malus domestica</name>
    <name type="common">Apple</name>
    <name type="synonym">Pyrus malus</name>
    <dbReference type="NCBI Taxonomy" id="3750"/>
    <lineage>
        <taxon>Eukaryota</taxon>
        <taxon>Viridiplantae</taxon>
        <taxon>Streptophyta</taxon>
        <taxon>Embryophyta</taxon>
        <taxon>Tracheophyta</taxon>
        <taxon>Spermatophyta</taxon>
        <taxon>Magnoliopsida</taxon>
        <taxon>eudicotyledons</taxon>
        <taxon>Gunneridae</taxon>
        <taxon>Pentapetalae</taxon>
        <taxon>rosids</taxon>
        <taxon>fabids</taxon>
        <taxon>Rosales</taxon>
        <taxon>Rosaceae</taxon>
        <taxon>Amygdaloideae</taxon>
        <taxon>Maleae</taxon>
        <taxon>Malus</taxon>
    </lineage>
</organism>
<name>A0A498IIX3_MALDO</name>
<accession>A0A498IIX3</accession>
<feature type="signal peptide" evidence="1">
    <location>
        <begin position="1"/>
        <end position="25"/>
    </location>
</feature>
<feature type="chain" id="PRO_5019833901" evidence="1">
    <location>
        <begin position="26"/>
        <end position="87"/>
    </location>
</feature>
<evidence type="ECO:0000313" key="3">
    <source>
        <dbReference type="Proteomes" id="UP000290289"/>
    </source>
</evidence>
<dbReference type="Proteomes" id="UP000290289">
    <property type="component" value="Chromosome 12"/>
</dbReference>
<evidence type="ECO:0000313" key="2">
    <source>
        <dbReference type="EMBL" id="RXH82007.1"/>
    </source>
</evidence>
<protein>
    <submittedName>
        <fullName evidence="2">Uncharacterized protein</fullName>
    </submittedName>
</protein>
<sequence length="87" mass="9530">MGSNQAAMSFLTNLVSAAFDLGASATILNSSLYTVDGGQRAVLFDLFCEVKRPYRRRHPLPNLMAPEALHLRHLHPTFSSVSGTKDL</sequence>
<comment type="caution">
    <text evidence="2">The sequence shown here is derived from an EMBL/GenBank/DDBJ whole genome shotgun (WGS) entry which is preliminary data.</text>
</comment>
<dbReference type="EMBL" id="RDQH01000338">
    <property type="protein sequence ID" value="RXH82007.1"/>
    <property type="molecule type" value="Genomic_DNA"/>
</dbReference>
<keyword evidence="3" id="KW-1185">Reference proteome</keyword>
<dbReference type="STRING" id="3750.A0A498IIX3"/>
<reference evidence="2 3" key="1">
    <citation type="submission" date="2018-10" db="EMBL/GenBank/DDBJ databases">
        <title>A high-quality apple genome assembly.</title>
        <authorList>
            <person name="Hu J."/>
        </authorList>
    </citation>
    <scope>NUCLEOTIDE SEQUENCE [LARGE SCALE GENOMIC DNA]</scope>
    <source>
        <strain evidence="3">cv. HFTH1</strain>
        <tissue evidence="2">Young leaf</tissue>
    </source>
</reference>
<evidence type="ECO:0000256" key="1">
    <source>
        <dbReference type="SAM" id="SignalP"/>
    </source>
</evidence>
<gene>
    <name evidence="2" type="ORF">DVH24_036348</name>
</gene>
<dbReference type="AlphaFoldDB" id="A0A498IIX3"/>